<organism evidence="3 4">
    <name type="scientific">Dissophora globulifera</name>
    <dbReference type="NCBI Taxonomy" id="979702"/>
    <lineage>
        <taxon>Eukaryota</taxon>
        <taxon>Fungi</taxon>
        <taxon>Fungi incertae sedis</taxon>
        <taxon>Mucoromycota</taxon>
        <taxon>Mortierellomycotina</taxon>
        <taxon>Mortierellomycetes</taxon>
        <taxon>Mortierellales</taxon>
        <taxon>Mortierellaceae</taxon>
        <taxon>Dissophora</taxon>
    </lineage>
</organism>
<dbReference type="SUPFAM" id="SSF82708">
    <property type="entry name" value="R3H domain"/>
    <property type="match status" value="1"/>
</dbReference>
<dbReference type="OrthoDB" id="6512771at2759"/>
<evidence type="ECO:0000313" key="4">
    <source>
        <dbReference type="Proteomes" id="UP000738325"/>
    </source>
</evidence>
<dbReference type="GO" id="GO:0000122">
    <property type="term" value="P:negative regulation of transcription by RNA polymerase II"/>
    <property type="evidence" value="ECO:0007669"/>
    <property type="project" value="TreeGrafter"/>
</dbReference>
<feature type="compositionally biased region" description="Polar residues" evidence="1">
    <location>
        <begin position="339"/>
        <end position="353"/>
    </location>
</feature>
<dbReference type="Gene3D" id="3.30.1370.50">
    <property type="entry name" value="R3H-like domain"/>
    <property type="match status" value="1"/>
</dbReference>
<dbReference type="InterPro" id="IPR034078">
    <property type="entry name" value="NFX1_fam"/>
</dbReference>
<proteinExistence type="predicted"/>
<feature type="compositionally biased region" description="Low complexity" evidence="1">
    <location>
        <begin position="354"/>
        <end position="368"/>
    </location>
</feature>
<dbReference type="PANTHER" id="PTHR12360">
    <property type="entry name" value="NUCLEAR TRANSCRIPTION FACTOR, X-BOX BINDING 1 NFX1"/>
    <property type="match status" value="1"/>
</dbReference>
<evidence type="ECO:0000259" key="2">
    <source>
        <dbReference type="PROSITE" id="PS51061"/>
    </source>
</evidence>
<dbReference type="GO" id="GO:0000981">
    <property type="term" value="F:DNA-binding transcription factor activity, RNA polymerase II-specific"/>
    <property type="evidence" value="ECO:0007669"/>
    <property type="project" value="TreeGrafter"/>
</dbReference>
<dbReference type="PANTHER" id="PTHR12360:SF12">
    <property type="entry name" value="TRANSCRIPTIONAL REPRESSOR NF-X1"/>
    <property type="match status" value="1"/>
</dbReference>
<dbReference type="GO" id="GO:0000977">
    <property type="term" value="F:RNA polymerase II transcription regulatory region sequence-specific DNA binding"/>
    <property type="evidence" value="ECO:0007669"/>
    <property type="project" value="TreeGrafter"/>
</dbReference>
<dbReference type="PROSITE" id="PS51061">
    <property type="entry name" value="R3H"/>
    <property type="match status" value="1"/>
</dbReference>
<evidence type="ECO:0000313" key="3">
    <source>
        <dbReference type="EMBL" id="KAG0328353.1"/>
    </source>
</evidence>
<comment type="caution">
    <text evidence="3">The sequence shown here is derived from an EMBL/GenBank/DDBJ whole genome shotgun (WGS) entry which is preliminary data.</text>
</comment>
<dbReference type="SMART" id="SM00393">
    <property type="entry name" value="R3H"/>
    <property type="match status" value="1"/>
</dbReference>
<feature type="domain" description="R3H" evidence="2">
    <location>
        <begin position="75"/>
        <end position="138"/>
    </location>
</feature>
<dbReference type="Pfam" id="PF01424">
    <property type="entry name" value="R3H"/>
    <property type="match status" value="1"/>
</dbReference>
<feature type="region of interest" description="Disordered" evidence="1">
    <location>
        <begin position="333"/>
        <end position="397"/>
    </location>
</feature>
<dbReference type="CDD" id="cd02325">
    <property type="entry name" value="R3H"/>
    <property type="match status" value="1"/>
</dbReference>
<sequence>MPQCGNLTKEAPCHASADNPWDAKSRIIKCNDYCLVAERNKRVALALDIDDGVASRGSRDPRYDDYVLDYASANLEFTLKMEKRLADWIADSASQALNLPPMKGHHRKFVHELAEHYNVTSKSTDAEPYRSVTIYRRLNTSVPNLLASQACRQKRQSIPAPSTSGVEQLRKPSIKNPINAIYLHNLTFGLTRLELSLQIAPVFGNIKYSVRWPTDDDAVLLPHPGNLTMNEFEAVLIRLRSTIKDLANPVCEKVELCWLSKDGNVINYPGIDSGSQPKRFMTAAQSSHLLQKTAPAKVENAFAVLDEDERIVAEKKAEEERIMRAKEAAGTLSLEAWEESQTSDSRVNPTFTNRSGSPSSSSRSSSPRAHNTKAAGDADRHVVDDWQELLDDDDDDE</sequence>
<reference evidence="3" key="1">
    <citation type="journal article" date="2020" name="Fungal Divers.">
        <title>Resolving the Mortierellaceae phylogeny through synthesis of multi-gene phylogenetics and phylogenomics.</title>
        <authorList>
            <person name="Vandepol N."/>
            <person name="Liber J."/>
            <person name="Desiro A."/>
            <person name="Na H."/>
            <person name="Kennedy M."/>
            <person name="Barry K."/>
            <person name="Grigoriev I.V."/>
            <person name="Miller A.N."/>
            <person name="O'Donnell K."/>
            <person name="Stajich J.E."/>
            <person name="Bonito G."/>
        </authorList>
    </citation>
    <scope>NUCLEOTIDE SEQUENCE</scope>
    <source>
        <strain evidence="3">REB-010B</strain>
    </source>
</reference>
<dbReference type="Proteomes" id="UP000738325">
    <property type="component" value="Unassembled WGS sequence"/>
</dbReference>
<feature type="compositionally biased region" description="Acidic residues" evidence="1">
    <location>
        <begin position="385"/>
        <end position="397"/>
    </location>
</feature>
<keyword evidence="4" id="KW-1185">Reference proteome</keyword>
<name>A0A9P6RSU1_9FUNG</name>
<evidence type="ECO:0000256" key="1">
    <source>
        <dbReference type="SAM" id="MobiDB-lite"/>
    </source>
</evidence>
<gene>
    <name evidence="3" type="primary">FAP1_2</name>
    <name evidence="3" type="ORF">BGZ99_005536</name>
</gene>
<dbReference type="InterPro" id="IPR036867">
    <property type="entry name" value="R3H_dom_sf"/>
</dbReference>
<dbReference type="EMBL" id="JAAAIP010000036">
    <property type="protein sequence ID" value="KAG0328353.1"/>
    <property type="molecule type" value="Genomic_DNA"/>
</dbReference>
<accession>A0A9P6RSU1</accession>
<dbReference type="AlphaFoldDB" id="A0A9P6RSU1"/>
<dbReference type="GO" id="GO:0005634">
    <property type="term" value="C:nucleus"/>
    <property type="evidence" value="ECO:0007669"/>
    <property type="project" value="TreeGrafter"/>
</dbReference>
<protein>
    <submittedName>
        <fullName evidence="3">FKBP12-associated protein</fullName>
    </submittedName>
</protein>
<dbReference type="InterPro" id="IPR001374">
    <property type="entry name" value="R3H_dom"/>
</dbReference>